<dbReference type="InterPro" id="IPR051325">
    <property type="entry name" value="Nudix_hydrolase_domain"/>
</dbReference>
<dbReference type="Gene3D" id="3.90.79.10">
    <property type="entry name" value="Nucleoside Triphosphate Pyrophosphohydrolase"/>
    <property type="match status" value="1"/>
</dbReference>
<dbReference type="PROSITE" id="PS51462">
    <property type="entry name" value="NUDIX"/>
    <property type="match status" value="1"/>
</dbReference>
<keyword evidence="4" id="KW-1185">Reference proteome</keyword>
<evidence type="ECO:0000313" key="3">
    <source>
        <dbReference type="EMBL" id="SMC99546.1"/>
    </source>
</evidence>
<dbReference type="GO" id="GO:0004081">
    <property type="term" value="F:bis(5'-nucleosyl)-tetraphosphatase (asymmetrical) activity"/>
    <property type="evidence" value="ECO:0007669"/>
    <property type="project" value="TreeGrafter"/>
</dbReference>
<organism evidence="3 4">
    <name type="scientific">Sporomusa malonica</name>
    <dbReference type="NCBI Taxonomy" id="112901"/>
    <lineage>
        <taxon>Bacteria</taxon>
        <taxon>Bacillati</taxon>
        <taxon>Bacillota</taxon>
        <taxon>Negativicutes</taxon>
        <taxon>Selenomonadales</taxon>
        <taxon>Sporomusaceae</taxon>
        <taxon>Sporomusa</taxon>
    </lineage>
</organism>
<dbReference type="STRING" id="112901.SAMN04488500_11772"/>
<dbReference type="InterPro" id="IPR015797">
    <property type="entry name" value="NUDIX_hydrolase-like_dom_sf"/>
</dbReference>
<dbReference type="PANTHER" id="PTHR21340">
    <property type="entry name" value="DIADENOSINE 5,5-P1,P4-TETRAPHOSPHATE PYROPHOSPHOHYDROLASE MUTT"/>
    <property type="match status" value="1"/>
</dbReference>
<dbReference type="Proteomes" id="UP000192738">
    <property type="component" value="Unassembled WGS sequence"/>
</dbReference>
<dbReference type="PROSITE" id="PS00893">
    <property type="entry name" value="NUDIX_BOX"/>
    <property type="match status" value="1"/>
</dbReference>
<proteinExistence type="predicted"/>
<evidence type="ECO:0000313" key="4">
    <source>
        <dbReference type="Proteomes" id="UP000192738"/>
    </source>
</evidence>
<evidence type="ECO:0000256" key="1">
    <source>
        <dbReference type="ARBA" id="ARBA00022801"/>
    </source>
</evidence>
<sequence>MQNRLSAGLLMYRIKNRQLEVLLAHPGGPYYCDKDDRYWGIPKGHVEAGETILAGAFREFREETGFAPPVANLIYLGSTKGHHGRTIHAWAFEGDCDTTLPVQSNMFKLEWPPNSGQEELFPEIDKISFFSIPELKKKIELNQLIFILRLESMLVNNKSRQFWKQRCCLEKSEKTKISL</sequence>
<protein>
    <submittedName>
        <fullName evidence="3">Predicted NTP pyrophosphohydrolase, NUDIX family</fullName>
    </submittedName>
</protein>
<name>A0A1W2DRC7_9FIRM</name>
<dbReference type="OrthoDB" id="9816289at2"/>
<dbReference type="AlphaFoldDB" id="A0A1W2DRC7"/>
<dbReference type="GO" id="GO:0006167">
    <property type="term" value="P:AMP biosynthetic process"/>
    <property type="evidence" value="ECO:0007669"/>
    <property type="project" value="TreeGrafter"/>
</dbReference>
<reference evidence="3 4" key="1">
    <citation type="submission" date="2017-04" db="EMBL/GenBank/DDBJ databases">
        <authorList>
            <person name="Afonso C.L."/>
            <person name="Miller P.J."/>
            <person name="Scott M.A."/>
            <person name="Spackman E."/>
            <person name="Goraichik I."/>
            <person name="Dimitrov K.M."/>
            <person name="Suarez D.L."/>
            <person name="Swayne D.E."/>
        </authorList>
    </citation>
    <scope>NUCLEOTIDE SEQUENCE [LARGE SCALE GENOMIC DNA]</scope>
    <source>
        <strain evidence="3 4">DSM 5090</strain>
    </source>
</reference>
<dbReference type="SUPFAM" id="SSF55811">
    <property type="entry name" value="Nudix"/>
    <property type="match status" value="1"/>
</dbReference>
<feature type="domain" description="Nudix hydrolase" evidence="2">
    <location>
        <begin position="2"/>
        <end position="154"/>
    </location>
</feature>
<dbReference type="EMBL" id="FWXI01000017">
    <property type="protein sequence ID" value="SMC99546.1"/>
    <property type="molecule type" value="Genomic_DNA"/>
</dbReference>
<gene>
    <name evidence="3" type="ORF">SAMN04488500_11772</name>
</gene>
<dbReference type="InterPro" id="IPR020084">
    <property type="entry name" value="NUDIX_hydrolase_CS"/>
</dbReference>
<dbReference type="Pfam" id="PF00293">
    <property type="entry name" value="NUDIX"/>
    <property type="match status" value="1"/>
</dbReference>
<evidence type="ECO:0000259" key="2">
    <source>
        <dbReference type="PROSITE" id="PS51462"/>
    </source>
</evidence>
<dbReference type="PANTHER" id="PTHR21340:SF0">
    <property type="entry name" value="BIS(5'-NUCLEOSYL)-TETRAPHOSPHATASE [ASYMMETRICAL]"/>
    <property type="match status" value="1"/>
</dbReference>
<dbReference type="InterPro" id="IPR000086">
    <property type="entry name" value="NUDIX_hydrolase_dom"/>
</dbReference>
<accession>A0A1W2DRC7</accession>
<dbReference type="RefSeq" id="WP_084577237.1">
    <property type="nucleotide sequence ID" value="NZ_CP155572.1"/>
</dbReference>
<dbReference type="GO" id="GO:0006754">
    <property type="term" value="P:ATP biosynthetic process"/>
    <property type="evidence" value="ECO:0007669"/>
    <property type="project" value="TreeGrafter"/>
</dbReference>
<keyword evidence="1 3" id="KW-0378">Hydrolase</keyword>